<proteinExistence type="predicted"/>
<dbReference type="Proteomes" id="UP001437460">
    <property type="component" value="Unassembled WGS sequence"/>
</dbReference>
<evidence type="ECO:0000256" key="4">
    <source>
        <dbReference type="ARBA" id="ARBA00023136"/>
    </source>
</evidence>
<dbReference type="Gene3D" id="1.20.1600.10">
    <property type="entry name" value="Outer membrane efflux proteins (OEP)"/>
    <property type="match status" value="2"/>
</dbReference>
<evidence type="ECO:0000313" key="8">
    <source>
        <dbReference type="Proteomes" id="UP001437460"/>
    </source>
</evidence>
<protein>
    <submittedName>
        <fullName evidence="7">TolC family protein</fullName>
    </submittedName>
</protein>
<evidence type="ECO:0000256" key="2">
    <source>
        <dbReference type="ARBA" id="ARBA00022452"/>
    </source>
</evidence>
<feature type="chain" id="PRO_5047536539" evidence="6">
    <location>
        <begin position="29"/>
        <end position="389"/>
    </location>
</feature>
<evidence type="ECO:0000256" key="6">
    <source>
        <dbReference type="SAM" id="SignalP"/>
    </source>
</evidence>
<dbReference type="PANTHER" id="PTHR30026">
    <property type="entry name" value="OUTER MEMBRANE PROTEIN TOLC"/>
    <property type="match status" value="1"/>
</dbReference>
<dbReference type="SUPFAM" id="SSF56954">
    <property type="entry name" value="Outer membrane efflux proteins (OEP)"/>
    <property type="match status" value="2"/>
</dbReference>
<name>A0ABV1HKD5_9FIRM</name>
<comment type="subcellular location">
    <subcellularLocation>
        <location evidence="1">Cell outer membrane</location>
    </subcellularLocation>
</comment>
<accession>A0ABV1HKD5</accession>
<dbReference type="PANTHER" id="PTHR30026:SF20">
    <property type="entry name" value="OUTER MEMBRANE PROTEIN TOLC"/>
    <property type="match status" value="1"/>
</dbReference>
<keyword evidence="3" id="KW-0812">Transmembrane</keyword>
<dbReference type="InterPro" id="IPR051906">
    <property type="entry name" value="TolC-like"/>
</dbReference>
<keyword evidence="4" id="KW-0472">Membrane</keyword>
<organism evidence="7 8">
    <name type="scientific">Ventrimonas faecis</name>
    <dbReference type="NCBI Taxonomy" id="3133170"/>
    <lineage>
        <taxon>Bacteria</taxon>
        <taxon>Bacillati</taxon>
        <taxon>Bacillota</taxon>
        <taxon>Clostridia</taxon>
        <taxon>Lachnospirales</taxon>
        <taxon>Lachnospiraceae</taxon>
        <taxon>Ventrimonas</taxon>
    </lineage>
</organism>
<dbReference type="RefSeq" id="WP_349229008.1">
    <property type="nucleotide sequence ID" value="NZ_JBBMFJ010000009.1"/>
</dbReference>
<evidence type="ECO:0000256" key="5">
    <source>
        <dbReference type="ARBA" id="ARBA00023237"/>
    </source>
</evidence>
<feature type="signal peptide" evidence="6">
    <location>
        <begin position="1"/>
        <end position="28"/>
    </location>
</feature>
<reference evidence="7 8" key="1">
    <citation type="submission" date="2024-03" db="EMBL/GenBank/DDBJ databases">
        <title>Human intestinal bacterial collection.</title>
        <authorList>
            <person name="Pauvert C."/>
            <person name="Hitch T.C.A."/>
            <person name="Clavel T."/>
        </authorList>
    </citation>
    <scope>NUCLEOTIDE SEQUENCE [LARGE SCALE GENOMIC DNA]</scope>
    <source>
        <strain evidence="7 8">CLA-AP-H27</strain>
    </source>
</reference>
<gene>
    <name evidence="7" type="ORF">WMO41_06310</name>
</gene>
<keyword evidence="5" id="KW-0998">Cell outer membrane</keyword>
<sequence>MIRKRAKRLAGAVLAAGAITAMPFQAFAQRSPEFAYSAEKWATLRDNKLEFDEISDLVHEYNPTVVQNEISYKDYLTKNRDDVAQDYYDKANEIYSNISYPDSDDANYGSGVAAALRNEQQAKSLMEQGDENTDDQATMRIQYDQAEAKLAKQAQGLMITYWTQYYNLDSQKARIEQAKLSYQSEQNRLAAGMSTQSKVLSAKESVSSAEAALVTAESNLASTKESLCLMLGWGYGADVEIAELAEPDQSKIAAIDVNADIQTALENSYAYRLTKKQLTNARTDSVKEKLTETEKNQRETISNSVKSAYDSLLLAQSNYEQAQSALALQEVSMKSADAKLAAGNITKNTYESQKASYTTTQVTAQTQKLSLLQAMNDYDWAVNGLASAE</sequence>
<keyword evidence="8" id="KW-1185">Reference proteome</keyword>
<keyword evidence="6" id="KW-0732">Signal</keyword>
<evidence type="ECO:0000256" key="1">
    <source>
        <dbReference type="ARBA" id="ARBA00004442"/>
    </source>
</evidence>
<evidence type="ECO:0000313" key="7">
    <source>
        <dbReference type="EMBL" id="MEQ2562773.1"/>
    </source>
</evidence>
<comment type="caution">
    <text evidence="7">The sequence shown here is derived from an EMBL/GenBank/DDBJ whole genome shotgun (WGS) entry which is preliminary data.</text>
</comment>
<keyword evidence="2" id="KW-1134">Transmembrane beta strand</keyword>
<dbReference type="EMBL" id="JBBMFJ010000009">
    <property type="protein sequence ID" value="MEQ2562773.1"/>
    <property type="molecule type" value="Genomic_DNA"/>
</dbReference>
<evidence type="ECO:0000256" key="3">
    <source>
        <dbReference type="ARBA" id="ARBA00022692"/>
    </source>
</evidence>